<dbReference type="Pfam" id="PF02597">
    <property type="entry name" value="ThiS"/>
    <property type="match status" value="1"/>
</dbReference>
<dbReference type="Gene3D" id="3.10.20.30">
    <property type="match status" value="1"/>
</dbReference>
<proteinExistence type="predicted"/>
<evidence type="ECO:0000313" key="6">
    <source>
        <dbReference type="Proteomes" id="UP000216173"/>
    </source>
</evidence>
<dbReference type="Proteomes" id="UP000216173">
    <property type="component" value="Unassembled WGS sequence"/>
</dbReference>
<dbReference type="GeneID" id="94012513"/>
<dbReference type="InterPro" id="IPR010035">
    <property type="entry name" value="Thi_S"/>
</dbReference>
<reference evidence="4 5" key="1">
    <citation type="journal article" date="2015" name="Genome Biol. Evol.">
        <title>The Dynamics of Genetic Interactions between Vibrio metoecus and Vibrio cholerae, Two Close Relatives Co-Occurring in the Environment.</title>
        <authorList>
            <person name="Orata F.D."/>
            <person name="Kirchberger P.C."/>
            <person name="Meheust R."/>
            <person name="Barlow E.J."/>
            <person name="Tarr C.L."/>
            <person name="Boucher Y."/>
        </authorList>
    </citation>
    <scope>NUCLEOTIDE SEQUENCE [LARGE SCALE GENOMIC DNA]</scope>
    <source>
        <strain evidence="1 5">08-2459</strain>
        <strain evidence="2 4">YB5B04</strain>
    </source>
</reference>
<dbReference type="CDD" id="cd00565">
    <property type="entry name" value="Ubl_ThiS"/>
    <property type="match status" value="1"/>
</dbReference>
<accession>A0A0N8VDK9</accession>
<dbReference type="OrthoDB" id="6388078at2"/>
<reference evidence="3" key="2">
    <citation type="submission" date="2017-07" db="EMBL/GenBank/DDBJ databases">
        <authorList>
            <person name="Sun Z.S."/>
            <person name="Albrecht U."/>
            <person name="Echele G."/>
            <person name="Lee C.C."/>
        </authorList>
    </citation>
    <scope>NUCLEOTIDE SEQUENCE [LARGE SCALE GENOMIC DNA]</scope>
    <source>
        <strain evidence="3">OYP9E10</strain>
    </source>
</reference>
<dbReference type="Proteomes" id="UP000053724">
    <property type="component" value="Unassembled WGS sequence"/>
</dbReference>
<dbReference type="RefSeq" id="WP_055028129.1">
    <property type="nucleotide sequence ID" value="NZ_CP035688.1"/>
</dbReference>
<name>A0A0N8VDK9_VIBMT</name>
<dbReference type="InterPro" id="IPR016155">
    <property type="entry name" value="Mopterin_synth/thiamin_S_b"/>
</dbReference>
<dbReference type="PANTHER" id="PTHR34472:SF1">
    <property type="entry name" value="SULFUR CARRIER PROTEIN THIS"/>
    <property type="match status" value="1"/>
</dbReference>
<dbReference type="EMBL" id="NMSH01000013">
    <property type="protein sequence ID" value="PAR20919.1"/>
    <property type="molecule type" value="Genomic_DNA"/>
</dbReference>
<dbReference type="NCBIfam" id="TIGR01683">
    <property type="entry name" value="thiS"/>
    <property type="match status" value="1"/>
</dbReference>
<dbReference type="AlphaFoldDB" id="A0A0N8VDK9"/>
<comment type="caution">
    <text evidence="2">The sequence shown here is derived from an EMBL/GenBank/DDBJ whole genome shotgun (WGS) entry which is preliminary data.</text>
</comment>
<sequence>MSVTIYLNQQAIELIASSSLQQLHSQLNLPAQGCVFSINGHVVPKSEWEQTMLSSGDQISLFQAIAGG</sequence>
<reference evidence="6" key="3">
    <citation type="submission" date="2017-07" db="EMBL/GenBank/DDBJ databases">
        <authorList>
            <person name="Boucher Y."/>
            <person name="Orata F.D."/>
        </authorList>
    </citation>
    <scope>NUCLEOTIDE SEQUENCE [LARGE SCALE GENOMIC DNA]</scope>
    <source>
        <strain evidence="6">OYP9E10</strain>
    </source>
</reference>
<dbReference type="PATRIC" id="fig|1481663.11.peg.3640"/>
<dbReference type="PANTHER" id="PTHR34472">
    <property type="entry name" value="SULFUR CARRIER PROTEIN THIS"/>
    <property type="match status" value="1"/>
</dbReference>
<dbReference type="EMBL" id="LBGP01000003">
    <property type="protein sequence ID" value="KQB04191.1"/>
    <property type="molecule type" value="Genomic_DNA"/>
</dbReference>
<evidence type="ECO:0000313" key="4">
    <source>
        <dbReference type="Proteomes" id="UP000050491"/>
    </source>
</evidence>
<evidence type="ECO:0000313" key="1">
    <source>
        <dbReference type="EMBL" id="KQA23001.1"/>
    </source>
</evidence>
<evidence type="ECO:0000313" key="3">
    <source>
        <dbReference type="EMBL" id="PAR20919.1"/>
    </source>
</evidence>
<dbReference type="Proteomes" id="UP000050491">
    <property type="component" value="Unassembled WGS sequence"/>
</dbReference>
<dbReference type="SUPFAM" id="SSF54285">
    <property type="entry name" value="MoaD/ThiS"/>
    <property type="match status" value="1"/>
</dbReference>
<protein>
    <submittedName>
        <fullName evidence="2">Thiamine biosynthesis protein ThiS</fullName>
    </submittedName>
</protein>
<dbReference type="InterPro" id="IPR012675">
    <property type="entry name" value="Beta-grasp_dom_sf"/>
</dbReference>
<evidence type="ECO:0000313" key="2">
    <source>
        <dbReference type="EMBL" id="KQB04191.1"/>
    </source>
</evidence>
<evidence type="ECO:0000313" key="5">
    <source>
        <dbReference type="Proteomes" id="UP000053724"/>
    </source>
</evidence>
<dbReference type="EMBL" id="LCUF01000018">
    <property type="protein sequence ID" value="KQA23001.1"/>
    <property type="molecule type" value="Genomic_DNA"/>
</dbReference>
<organism evidence="2 4">
    <name type="scientific">Vibrio metoecus</name>
    <dbReference type="NCBI Taxonomy" id="1481663"/>
    <lineage>
        <taxon>Bacteria</taxon>
        <taxon>Pseudomonadati</taxon>
        <taxon>Pseudomonadota</taxon>
        <taxon>Gammaproteobacteria</taxon>
        <taxon>Vibrionales</taxon>
        <taxon>Vibrionaceae</taxon>
        <taxon>Vibrio</taxon>
    </lineage>
</organism>
<dbReference type="InterPro" id="IPR003749">
    <property type="entry name" value="ThiS/MoaD-like"/>
</dbReference>
<gene>
    <name evidence="3" type="primary">thiS</name>
    <name evidence="1" type="ORF">AAY55_13235</name>
    <name evidence="3" type="ORF">CGU03_10280</name>
    <name evidence="2" type="ORF">XV92_00790</name>
</gene>